<keyword evidence="1 4" id="KW-0378">Hydrolase</keyword>
<dbReference type="InterPro" id="IPR008979">
    <property type="entry name" value="Galactose-bd-like_sf"/>
</dbReference>
<dbReference type="GO" id="GO:0016787">
    <property type="term" value="F:hydrolase activity"/>
    <property type="evidence" value="ECO:0007669"/>
    <property type="project" value="UniProtKB-KW"/>
</dbReference>
<dbReference type="Pfam" id="PF08530">
    <property type="entry name" value="PepX_C"/>
    <property type="match status" value="1"/>
</dbReference>
<feature type="signal peptide" evidence="2">
    <location>
        <begin position="1"/>
        <end position="22"/>
    </location>
</feature>
<proteinExistence type="predicted"/>
<dbReference type="Gene3D" id="2.60.120.260">
    <property type="entry name" value="Galactose-binding domain-like"/>
    <property type="match status" value="1"/>
</dbReference>
<accession>A0ABY3XED8</accession>
<gene>
    <name evidence="4" type="ORF">MOV92_24790</name>
</gene>
<evidence type="ECO:0000259" key="3">
    <source>
        <dbReference type="SMART" id="SM00939"/>
    </source>
</evidence>
<dbReference type="InterPro" id="IPR013736">
    <property type="entry name" value="Xaa-Pro_dipept_C"/>
</dbReference>
<evidence type="ECO:0000313" key="4">
    <source>
        <dbReference type="EMBL" id="UNP29630.1"/>
    </source>
</evidence>
<dbReference type="Gene3D" id="3.40.50.1820">
    <property type="entry name" value="alpha/beta hydrolase"/>
    <property type="match status" value="1"/>
</dbReference>
<dbReference type="SUPFAM" id="SSF53474">
    <property type="entry name" value="alpha/beta-Hydrolases"/>
    <property type="match status" value="1"/>
</dbReference>
<dbReference type="RefSeq" id="WP_057945088.1">
    <property type="nucleotide sequence ID" value="NZ_CP011131.1"/>
</dbReference>
<evidence type="ECO:0000256" key="1">
    <source>
        <dbReference type="ARBA" id="ARBA00022801"/>
    </source>
</evidence>
<keyword evidence="5" id="KW-1185">Reference proteome</keyword>
<dbReference type="InterPro" id="IPR029058">
    <property type="entry name" value="AB_hydrolase_fold"/>
</dbReference>
<evidence type="ECO:0000256" key="2">
    <source>
        <dbReference type="SAM" id="SignalP"/>
    </source>
</evidence>
<dbReference type="SMART" id="SM00939">
    <property type="entry name" value="PepX_C"/>
    <property type="match status" value="1"/>
</dbReference>
<dbReference type="Pfam" id="PF02129">
    <property type="entry name" value="Peptidase_S15"/>
    <property type="match status" value="1"/>
</dbReference>
<dbReference type="Gene3D" id="1.10.3020.10">
    <property type="entry name" value="alpha-amino acid ester hydrolase ( Helical cap domain)"/>
    <property type="match status" value="1"/>
</dbReference>
<feature type="chain" id="PRO_5047468833" evidence="2">
    <location>
        <begin position="23"/>
        <end position="613"/>
    </location>
</feature>
<protein>
    <submittedName>
        <fullName evidence="4">CocE/NonD family hydrolase</fullName>
    </submittedName>
</protein>
<dbReference type="NCBIfam" id="TIGR00976">
    <property type="entry name" value="CocE_NonD"/>
    <property type="match status" value="1"/>
</dbReference>
<organism evidence="4 5">
    <name type="scientific">Lysobacter gummosus</name>
    <dbReference type="NCBI Taxonomy" id="262324"/>
    <lineage>
        <taxon>Bacteria</taxon>
        <taxon>Pseudomonadati</taxon>
        <taxon>Pseudomonadota</taxon>
        <taxon>Gammaproteobacteria</taxon>
        <taxon>Lysobacterales</taxon>
        <taxon>Lysobacteraceae</taxon>
        <taxon>Lysobacter</taxon>
    </lineage>
</organism>
<name>A0ABY3XED8_9GAMM</name>
<dbReference type="Proteomes" id="UP000829194">
    <property type="component" value="Chromosome"/>
</dbReference>
<keyword evidence="2" id="KW-0732">Signal</keyword>
<feature type="domain" description="Xaa-Pro dipeptidyl-peptidase C-terminal" evidence="3">
    <location>
        <begin position="332"/>
        <end position="590"/>
    </location>
</feature>
<dbReference type="EMBL" id="CP093547">
    <property type="protein sequence ID" value="UNP29630.1"/>
    <property type="molecule type" value="Genomic_DNA"/>
</dbReference>
<reference evidence="4 5" key="1">
    <citation type="submission" date="2022-03" db="EMBL/GenBank/DDBJ databases">
        <title>Complete genome sequence of Lysobacter capsici VKM B-2533 and Lysobacter gummosus 10.1.1, promising sources of lytic agents.</title>
        <authorList>
            <person name="Tarlachkov S.V."/>
            <person name="Kudryakova I.V."/>
            <person name="Afoshin A.S."/>
            <person name="Leontyevskaya E.A."/>
            <person name="Leontyevskaya N.V."/>
        </authorList>
    </citation>
    <scope>NUCLEOTIDE SEQUENCE [LARGE SCALE GENOMIC DNA]</scope>
    <source>
        <strain evidence="4 5">10.1.1</strain>
    </source>
</reference>
<dbReference type="InterPro" id="IPR000383">
    <property type="entry name" value="Xaa-Pro-like_dom"/>
</dbReference>
<evidence type="ECO:0000313" key="5">
    <source>
        <dbReference type="Proteomes" id="UP000829194"/>
    </source>
</evidence>
<dbReference type="InterPro" id="IPR005674">
    <property type="entry name" value="CocE/Ser_esterase"/>
</dbReference>
<dbReference type="SUPFAM" id="SSF49785">
    <property type="entry name" value="Galactose-binding domain-like"/>
    <property type="match status" value="1"/>
</dbReference>
<sequence>MQTRLIAIALLSALCLAEPAAAEEGKPAPDEVAFQWNVRIALRDGVNLSATRYRPQGLKSATPCIFAMTPYMAQRNHERAMYFASHGYTYYAVDVRGRGNSEGEFTPLLQEARDGHDVAEWLAKQTECNGKVAMSGGSYLGYSQWAAAKELPPHLATIIPVASVGPGIDFPILNNIPYTYNMQWLTFVSGNASQDRIFFDGAFWAAQYRRWYLAHAPYKELDGYIGNPSPTFQTWIGHPHQDAYWDSYRPTPEQYAKMTLPILSITGHYDDDQPGAMNYYKEHMRYAGDRAKAAHYLIIGPWDHAGTGNPQAEMGGLKFAPASVLDMGALHTAWYDWTLKQGKRPEFLKDKVAFYMVGEEAWRYAPSLPAVTASTQTWYLDSQDGRANDVFEAGRLRSTPSASATPDRYVYDPLDTSALQYEDRPEVFSPTYAFILDQRGTQLSSGKQLVYHTPALERDTDIAGFFKLSAYIAIDQPDTDFAAKIYEVKSDGSTVFLTQEFKRARYRANLREPVPVVPGAVERYDFDRFNFTARRLSQGSRLRLVIAPLNSMTMQKNYNSGGVVAEESGKDARKVAVTLYHDTQRPSALYVPIAAKSSVADKGAGTERGPQSR</sequence>